<dbReference type="AlphaFoldDB" id="A0A6V8KU75"/>
<dbReference type="InterPro" id="IPR009045">
    <property type="entry name" value="Zn_M74/Hedgehog-like"/>
</dbReference>
<protein>
    <recommendedName>
        <fullName evidence="1">Peptidase M15C domain-containing protein</fullName>
    </recommendedName>
</protein>
<dbReference type="Proteomes" id="UP000482800">
    <property type="component" value="Unassembled WGS sequence"/>
</dbReference>
<dbReference type="InterPro" id="IPR039561">
    <property type="entry name" value="Peptidase_M15C"/>
</dbReference>
<proteinExistence type="predicted"/>
<organism evidence="2 3">
    <name type="scientific">Phytohabitans houttuyneae</name>
    <dbReference type="NCBI Taxonomy" id="1076126"/>
    <lineage>
        <taxon>Bacteria</taxon>
        <taxon>Bacillati</taxon>
        <taxon>Actinomycetota</taxon>
        <taxon>Actinomycetes</taxon>
        <taxon>Micromonosporales</taxon>
        <taxon>Micromonosporaceae</taxon>
    </lineage>
</organism>
<gene>
    <name evidence="2" type="ORF">Phou_104280</name>
</gene>
<dbReference type="GO" id="GO:0008233">
    <property type="term" value="F:peptidase activity"/>
    <property type="evidence" value="ECO:0007669"/>
    <property type="project" value="InterPro"/>
</dbReference>
<reference evidence="2 3" key="1">
    <citation type="submission" date="2020-03" db="EMBL/GenBank/DDBJ databases">
        <title>Whole genome shotgun sequence of Phytohabitans houttuyneae NBRC 108639.</title>
        <authorList>
            <person name="Komaki H."/>
            <person name="Tamura T."/>
        </authorList>
    </citation>
    <scope>NUCLEOTIDE SEQUENCE [LARGE SCALE GENOMIC DNA]</scope>
    <source>
        <strain evidence="2 3">NBRC 108639</strain>
    </source>
</reference>
<sequence length="240" mass="27323">MAKFPTRPKGVHINGARSRGWGSGWPNCQRSRMTTIKLKSGLRLEVRREIGELVRLLLDECERRGYRLKHKSSGSFNCRPIVDSDPPRPSNHSWGLAVDLNWHDNPMQDRLKTNIPPWMVQLMWAYGFFWGGWYNGTKDPMHFEFVRTPAQAAALTTSLKRAIGAQFGKPATARIIPFGDDMFNPYFVRTAGDPRVFIVTSGGVFHVKNPTHMKYLIDGGVQKDVKEISRGDLRDLLEVE</sequence>
<dbReference type="Gene3D" id="3.30.1380.10">
    <property type="match status" value="1"/>
</dbReference>
<dbReference type="RefSeq" id="WP_173071981.1">
    <property type="nucleotide sequence ID" value="NZ_BAABGO010000002.1"/>
</dbReference>
<dbReference type="Pfam" id="PF13539">
    <property type="entry name" value="Peptidase_M15_4"/>
    <property type="match status" value="1"/>
</dbReference>
<evidence type="ECO:0000313" key="2">
    <source>
        <dbReference type="EMBL" id="GFJ86248.1"/>
    </source>
</evidence>
<accession>A0A6V8KU75</accession>
<dbReference type="SUPFAM" id="SSF55166">
    <property type="entry name" value="Hedgehog/DD-peptidase"/>
    <property type="match status" value="1"/>
</dbReference>
<keyword evidence="3" id="KW-1185">Reference proteome</keyword>
<reference evidence="2 3" key="2">
    <citation type="submission" date="2020-03" db="EMBL/GenBank/DDBJ databases">
        <authorList>
            <person name="Ichikawa N."/>
            <person name="Kimura A."/>
            <person name="Kitahashi Y."/>
            <person name="Uohara A."/>
        </authorList>
    </citation>
    <scope>NUCLEOTIDE SEQUENCE [LARGE SCALE GENOMIC DNA]</scope>
    <source>
        <strain evidence="2 3">NBRC 108639</strain>
    </source>
</reference>
<name>A0A6V8KU75_9ACTN</name>
<dbReference type="EMBL" id="BLPF01000005">
    <property type="protein sequence ID" value="GFJ86248.1"/>
    <property type="molecule type" value="Genomic_DNA"/>
</dbReference>
<evidence type="ECO:0000313" key="3">
    <source>
        <dbReference type="Proteomes" id="UP000482800"/>
    </source>
</evidence>
<feature type="domain" description="Peptidase M15C" evidence="1">
    <location>
        <begin position="87"/>
        <end position="144"/>
    </location>
</feature>
<evidence type="ECO:0000259" key="1">
    <source>
        <dbReference type="Pfam" id="PF13539"/>
    </source>
</evidence>
<comment type="caution">
    <text evidence="2">The sequence shown here is derived from an EMBL/GenBank/DDBJ whole genome shotgun (WGS) entry which is preliminary data.</text>
</comment>